<organism evidence="2 3">
    <name type="scientific">Mesorhabditis belari</name>
    <dbReference type="NCBI Taxonomy" id="2138241"/>
    <lineage>
        <taxon>Eukaryota</taxon>
        <taxon>Metazoa</taxon>
        <taxon>Ecdysozoa</taxon>
        <taxon>Nematoda</taxon>
        <taxon>Chromadorea</taxon>
        <taxon>Rhabditida</taxon>
        <taxon>Rhabditina</taxon>
        <taxon>Rhabditomorpha</taxon>
        <taxon>Rhabditoidea</taxon>
        <taxon>Rhabditidae</taxon>
        <taxon>Mesorhabditinae</taxon>
        <taxon>Mesorhabditis</taxon>
    </lineage>
</organism>
<evidence type="ECO:0000313" key="2">
    <source>
        <dbReference type="Proteomes" id="UP000887575"/>
    </source>
</evidence>
<dbReference type="WBParaSite" id="MBELARI_LOCUS21872">
    <property type="protein sequence ID" value="MBELARI_LOCUS21872"/>
    <property type="gene ID" value="MBELARI_LOCUS21872"/>
</dbReference>
<reference evidence="3" key="1">
    <citation type="submission" date="2024-02" db="UniProtKB">
        <authorList>
            <consortium name="WormBaseParasite"/>
        </authorList>
    </citation>
    <scope>IDENTIFICATION</scope>
</reference>
<evidence type="ECO:0000313" key="3">
    <source>
        <dbReference type="WBParaSite" id="MBELARI_LOCUS21872"/>
    </source>
</evidence>
<proteinExistence type="inferred from homology"/>
<keyword evidence="2" id="KW-1185">Reference proteome</keyword>
<evidence type="ECO:0000256" key="1">
    <source>
        <dbReference type="ARBA" id="ARBA00008839"/>
    </source>
</evidence>
<dbReference type="Pfam" id="PF03359">
    <property type="entry name" value="GKAP"/>
    <property type="match status" value="1"/>
</dbReference>
<comment type="similarity">
    <text evidence="1">Belongs to the SAPAP family.</text>
</comment>
<dbReference type="GO" id="GO:0023052">
    <property type="term" value="P:signaling"/>
    <property type="evidence" value="ECO:0007669"/>
    <property type="project" value="InterPro"/>
</dbReference>
<dbReference type="AlphaFoldDB" id="A0AAF3J7X9"/>
<sequence length="171" mass="19924">MGESMLSAEQYADLYKQKKYEYTVLIKEGQLVFERSDADADADGLSMLRTVVYEAGLLLKGKMCQFEDLLNRYFRPIEKDPQPVIINDLAGWWDLLELLFKKIDERILGAKEVIKKSRMDSNNNQEALNETRNSQHRRSITELNTESRAFNERIKQKIECAYKFLESLNGC</sequence>
<accession>A0AAF3J7X9</accession>
<protein>
    <submittedName>
        <fullName evidence="3">Uncharacterized protein</fullName>
    </submittedName>
</protein>
<name>A0AAF3J7X9_9BILA</name>
<dbReference type="InterPro" id="IPR005026">
    <property type="entry name" value="SAPAP"/>
</dbReference>
<dbReference type="Proteomes" id="UP000887575">
    <property type="component" value="Unassembled WGS sequence"/>
</dbReference>